<name>A0AAE3XR45_9BACT</name>
<dbReference type="InterPro" id="IPR027840">
    <property type="entry name" value="DUF4493"/>
</dbReference>
<feature type="signal peptide" evidence="6">
    <location>
        <begin position="1"/>
        <end position="18"/>
    </location>
</feature>
<dbReference type="Gene3D" id="3.80.20.20">
    <property type="entry name" value="Receptor L-domain"/>
    <property type="match status" value="2"/>
</dbReference>
<dbReference type="GO" id="GO:0030313">
    <property type="term" value="C:cell envelope"/>
    <property type="evidence" value="ECO:0007669"/>
    <property type="project" value="UniProtKB-SubCell"/>
</dbReference>
<comment type="subcellular location">
    <subcellularLocation>
        <location evidence="1">Secreted</location>
        <location evidence="1">Cell wall</location>
    </subcellularLocation>
</comment>
<keyword evidence="5" id="KW-0325">Glycoprotein</keyword>
<dbReference type="InterPro" id="IPR051648">
    <property type="entry name" value="CWI-Assembly_Regulator"/>
</dbReference>
<dbReference type="PROSITE" id="PS51257">
    <property type="entry name" value="PROKAR_LIPOPROTEIN"/>
    <property type="match status" value="1"/>
</dbReference>
<dbReference type="EMBL" id="JAVDQD010000005">
    <property type="protein sequence ID" value="MDR6240479.1"/>
    <property type="molecule type" value="Genomic_DNA"/>
</dbReference>
<protein>
    <recommendedName>
        <fullName evidence="7">Receptor L-domain domain-containing protein</fullName>
    </recommendedName>
</protein>
<accession>A0AAE3XR45</accession>
<dbReference type="SUPFAM" id="SSF52058">
    <property type="entry name" value="L domain-like"/>
    <property type="match status" value="2"/>
</dbReference>
<evidence type="ECO:0000259" key="7">
    <source>
        <dbReference type="Pfam" id="PF01030"/>
    </source>
</evidence>
<organism evidence="8 9">
    <name type="scientific">Aureibacter tunicatorum</name>
    <dbReference type="NCBI Taxonomy" id="866807"/>
    <lineage>
        <taxon>Bacteria</taxon>
        <taxon>Pseudomonadati</taxon>
        <taxon>Bacteroidota</taxon>
        <taxon>Cytophagia</taxon>
        <taxon>Cytophagales</taxon>
        <taxon>Persicobacteraceae</taxon>
        <taxon>Aureibacter</taxon>
    </lineage>
</organism>
<proteinExistence type="predicted"/>
<evidence type="ECO:0000313" key="9">
    <source>
        <dbReference type="Proteomes" id="UP001185092"/>
    </source>
</evidence>
<evidence type="ECO:0000256" key="1">
    <source>
        <dbReference type="ARBA" id="ARBA00004191"/>
    </source>
</evidence>
<dbReference type="AlphaFoldDB" id="A0AAE3XR45"/>
<comment type="caution">
    <text evidence="8">The sequence shown here is derived from an EMBL/GenBank/DDBJ whole genome shotgun (WGS) entry which is preliminary data.</text>
</comment>
<keyword evidence="2" id="KW-0134">Cell wall</keyword>
<dbReference type="PANTHER" id="PTHR31018:SF3">
    <property type="entry name" value="RECEPTOR PROTEIN-TYROSINE KINASE"/>
    <property type="match status" value="1"/>
</dbReference>
<evidence type="ECO:0000256" key="6">
    <source>
        <dbReference type="SAM" id="SignalP"/>
    </source>
</evidence>
<keyword evidence="9" id="KW-1185">Reference proteome</keyword>
<dbReference type="PANTHER" id="PTHR31018">
    <property type="entry name" value="SPORULATION-SPECIFIC PROTEIN-RELATED"/>
    <property type="match status" value="1"/>
</dbReference>
<dbReference type="InterPro" id="IPR036941">
    <property type="entry name" value="Rcpt_L-dom_sf"/>
</dbReference>
<sequence length="484" mass="52838">MKTINYMMALFMAIIAFSCSKNDLIDSPVAEGQGSLEMNLNIISEEIISNSRKQNVSTDDFLVSIVNSSNVKIIDNVPAKDLDNTILLNSGQYKAIVTYGTIAPAAWENPAYYGEADFTILDDQITNVDVQCALTNSKVQIIYNDFLKRALPEINVVVYNDSTSLEYSANNSKIGFFDADSLTLVVNKELGSNENWQTFTLRDIHPNDFFIVTFSLAEQGANININIKSTNDKYRNFDLPIIDGIQVGVIPGDSSTVYNNDVNLATQAAVENFGALGITHINGNLTIAAGAVQSLASLSSLQEVNGNVNFNSGNKLESFEGLDNLRKITGSLSLSSLYNTNLTSMEHLGNLEEIGGGFTVYYMVYLTSFQGLSNLQSIGGNFTVQYNQNLINFSGLNSLNTVGNNLIISKYSNNSTSNPKLQSLSGLESLTSVKNDIEIAYNGALKDFCAINPNVIKNIEGVYTVLSNGFNPEKYDLENGYCKQ</sequence>
<dbReference type="Proteomes" id="UP001185092">
    <property type="component" value="Unassembled WGS sequence"/>
</dbReference>
<feature type="chain" id="PRO_5042241598" description="Receptor L-domain domain-containing protein" evidence="6">
    <location>
        <begin position="19"/>
        <end position="484"/>
    </location>
</feature>
<dbReference type="RefSeq" id="WP_309940446.1">
    <property type="nucleotide sequence ID" value="NZ_AP025306.1"/>
</dbReference>
<evidence type="ECO:0000256" key="2">
    <source>
        <dbReference type="ARBA" id="ARBA00022512"/>
    </source>
</evidence>
<keyword evidence="3" id="KW-0964">Secreted</keyword>
<reference evidence="8" key="1">
    <citation type="submission" date="2023-07" db="EMBL/GenBank/DDBJ databases">
        <title>Genomic Encyclopedia of Type Strains, Phase IV (KMG-IV): sequencing the most valuable type-strain genomes for metagenomic binning, comparative biology and taxonomic classification.</title>
        <authorList>
            <person name="Goeker M."/>
        </authorList>
    </citation>
    <scope>NUCLEOTIDE SEQUENCE</scope>
    <source>
        <strain evidence="8">DSM 26174</strain>
    </source>
</reference>
<feature type="domain" description="Receptor L-domain" evidence="7">
    <location>
        <begin position="279"/>
        <end position="351"/>
    </location>
</feature>
<gene>
    <name evidence="8" type="ORF">HNQ88_003555</name>
</gene>
<dbReference type="Pfam" id="PF01030">
    <property type="entry name" value="Recep_L_domain"/>
    <property type="match status" value="1"/>
</dbReference>
<keyword evidence="4 6" id="KW-0732">Signal</keyword>
<evidence type="ECO:0000313" key="8">
    <source>
        <dbReference type="EMBL" id="MDR6240479.1"/>
    </source>
</evidence>
<dbReference type="InterPro" id="IPR000494">
    <property type="entry name" value="Rcpt_L-dom"/>
</dbReference>
<evidence type="ECO:0000256" key="3">
    <source>
        <dbReference type="ARBA" id="ARBA00022525"/>
    </source>
</evidence>
<evidence type="ECO:0000256" key="4">
    <source>
        <dbReference type="ARBA" id="ARBA00022729"/>
    </source>
</evidence>
<dbReference type="Pfam" id="PF14900">
    <property type="entry name" value="DUF4493"/>
    <property type="match status" value="1"/>
</dbReference>
<evidence type="ECO:0000256" key="5">
    <source>
        <dbReference type="ARBA" id="ARBA00023180"/>
    </source>
</evidence>